<dbReference type="EMBL" id="JACQRX010000157">
    <property type="protein sequence ID" value="MBI4251515.1"/>
    <property type="molecule type" value="Genomic_DNA"/>
</dbReference>
<protein>
    <submittedName>
        <fullName evidence="4">ABC transporter substrate-binding protein</fullName>
    </submittedName>
</protein>
<accession>A0A933E9F7</accession>
<dbReference type="CDD" id="cd00009">
    <property type="entry name" value="AAA"/>
    <property type="match status" value="1"/>
</dbReference>
<dbReference type="Proteomes" id="UP000752292">
    <property type="component" value="Unassembled WGS sequence"/>
</dbReference>
<dbReference type="PANTHER" id="PTHR30050">
    <property type="entry name" value="CHROMOSOMAL REPLICATION INITIATOR PROTEIN DNAA"/>
    <property type="match status" value="1"/>
</dbReference>
<feature type="domain" description="DnaA N-terminal" evidence="3">
    <location>
        <begin position="2"/>
        <end position="64"/>
    </location>
</feature>
<dbReference type="Gene3D" id="3.40.50.1980">
    <property type="entry name" value="Nitrogenase molybdenum iron protein domain"/>
    <property type="match status" value="1"/>
</dbReference>
<dbReference type="InterPro" id="IPR038454">
    <property type="entry name" value="DnaA_N_sf"/>
</dbReference>
<dbReference type="GO" id="GO:0003688">
    <property type="term" value="F:DNA replication origin binding"/>
    <property type="evidence" value="ECO:0007669"/>
    <property type="project" value="TreeGrafter"/>
</dbReference>
<comment type="similarity">
    <text evidence="1">Belongs to the DnaA family.</text>
</comment>
<dbReference type="InterPro" id="IPR020591">
    <property type="entry name" value="Chromosome_initiator_DnaA-like"/>
</dbReference>
<evidence type="ECO:0000259" key="2">
    <source>
        <dbReference type="Pfam" id="PF00308"/>
    </source>
</evidence>
<keyword evidence="1" id="KW-0235">DNA replication</keyword>
<evidence type="ECO:0000256" key="1">
    <source>
        <dbReference type="RuleBase" id="RU004227"/>
    </source>
</evidence>
<evidence type="ECO:0000313" key="4">
    <source>
        <dbReference type="EMBL" id="MBI4251515.1"/>
    </source>
</evidence>
<evidence type="ECO:0000259" key="3">
    <source>
        <dbReference type="Pfam" id="PF11638"/>
    </source>
</evidence>
<dbReference type="GO" id="GO:0005886">
    <property type="term" value="C:plasma membrane"/>
    <property type="evidence" value="ECO:0007669"/>
    <property type="project" value="TreeGrafter"/>
</dbReference>
<dbReference type="PRINTS" id="PR00051">
    <property type="entry name" value="DNAA"/>
</dbReference>
<dbReference type="GO" id="GO:0006270">
    <property type="term" value="P:DNA replication initiation"/>
    <property type="evidence" value="ECO:0007669"/>
    <property type="project" value="TreeGrafter"/>
</dbReference>
<dbReference type="InterPro" id="IPR013317">
    <property type="entry name" value="DnaA_dom"/>
</dbReference>
<comment type="caution">
    <text evidence="4">The sequence shown here is derived from an EMBL/GenBank/DDBJ whole genome shotgun (WGS) entry which is preliminary data.</text>
</comment>
<dbReference type="Gene3D" id="3.30.300.180">
    <property type="match status" value="1"/>
</dbReference>
<name>A0A933E9F7_UNCTE</name>
<gene>
    <name evidence="4" type="ORF">HY618_03565</name>
</gene>
<dbReference type="Pfam" id="PF00308">
    <property type="entry name" value="Bac_DnaA"/>
    <property type="match status" value="1"/>
</dbReference>
<proteinExistence type="inferred from homology"/>
<dbReference type="PANTHER" id="PTHR30050:SF2">
    <property type="entry name" value="CHROMOSOMAL REPLICATION INITIATOR PROTEIN DNAA"/>
    <property type="match status" value="1"/>
</dbReference>
<dbReference type="InterPro" id="IPR027417">
    <property type="entry name" value="P-loop_NTPase"/>
</dbReference>
<organism evidence="4 5">
    <name type="scientific">Tectimicrobiota bacterium</name>
    <dbReference type="NCBI Taxonomy" id="2528274"/>
    <lineage>
        <taxon>Bacteria</taxon>
        <taxon>Pseudomonadati</taxon>
        <taxon>Nitrospinota/Tectimicrobiota group</taxon>
        <taxon>Candidatus Tectimicrobiota</taxon>
    </lineage>
</organism>
<sequence length="297" mass="32184">MQDLWTKCLARVREEVSPQAFDRWFSGTRPVGREGGALTVEAPDPFSLDTLRTRYSGLVEAILQQEGGQELSLRWAAAANGAAPPPALRPAPAAPAAAPVPAKPDFLNPKYTFGTFVVGGSNEFAHACALRVAEAPGRSLNPLFFYGGVGLGKTHLLHAIAHRFLEAQPGARVHYTSSENFINELISLAGGENIAGKAAQPWLNLPDEYVIAKAPRVIIEAGMGAEREQSAKRWQDLKSIPAVQEQRVYYYRSDKILRPGPRIGEGLEEIARLVHPECFAESQRGLNPGSGCEGPRP</sequence>
<dbReference type="InterPro" id="IPR024633">
    <property type="entry name" value="DnaA_N_dom"/>
</dbReference>
<dbReference type="SUPFAM" id="SSF52540">
    <property type="entry name" value="P-loop containing nucleoside triphosphate hydrolases"/>
    <property type="match status" value="1"/>
</dbReference>
<dbReference type="AlphaFoldDB" id="A0A933E9F7"/>
<dbReference type="SUPFAM" id="SSF53807">
    <property type="entry name" value="Helical backbone' metal receptor"/>
    <property type="match status" value="1"/>
</dbReference>
<dbReference type="Pfam" id="PF11638">
    <property type="entry name" value="DnaA_N"/>
    <property type="match status" value="1"/>
</dbReference>
<feature type="domain" description="Chromosomal replication initiator protein DnaA ATPAse" evidence="2">
    <location>
        <begin position="107"/>
        <end position="187"/>
    </location>
</feature>
<reference evidence="4" key="1">
    <citation type="submission" date="2020-07" db="EMBL/GenBank/DDBJ databases">
        <title>Huge and variable diversity of episymbiotic CPR bacteria and DPANN archaea in groundwater ecosystems.</title>
        <authorList>
            <person name="He C.Y."/>
            <person name="Keren R."/>
            <person name="Whittaker M."/>
            <person name="Farag I.F."/>
            <person name="Doudna J."/>
            <person name="Cate J.H.D."/>
            <person name="Banfield J.F."/>
        </authorList>
    </citation>
    <scope>NUCLEOTIDE SEQUENCE</scope>
    <source>
        <strain evidence="4">NC_groundwater_1370_Ag_S-0.2um_69_93</strain>
    </source>
</reference>
<evidence type="ECO:0000313" key="5">
    <source>
        <dbReference type="Proteomes" id="UP000752292"/>
    </source>
</evidence>